<evidence type="ECO:0000313" key="3">
    <source>
        <dbReference type="Proteomes" id="UP000018733"/>
    </source>
</evidence>
<evidence type="ECO:0000313" key="2">
    <source>
        <dbReference type="EMBL" id="ETF01510.1"/>
    </source>
</evidence>
<keyword evidence="3" id="KW-1185">Reference proteome</keyword>
<name>V8QQC6_9BURK</name>
<proteinExistence type="predicted"/>
<evidence type="ECO:0000259" key="1">
    <source>
        <dbReference type="Pfam" id="PF01738"/>
    </source>
</evidence>
<dbReference type="AlphaFoldDB" id="V8QQC6"/>
<dbReference type="PATRIC" id="fig|1424334.3.peg.2392"/>
<dbReference type="InterPro" id="IPR051049">
    <property type="entry name" value="Dienelactone_hydrolase-like"/>
</dbReference>
<protein>
    <submittedName>
        <fullName evidence="2">Carboxymethylenebutenolidase</fullName>
    </submittedName>
</protein>
<dbReference type="InterPro" id="IPR029058">
    <property type="entry name" value="AB_hydrolase_fold"/>
</dbReference>
<dbReference type="STRING" id="1424334.W822_11875"/>
<dbReference type="HOGENOM" id="CLU_054590_7_3_4"/>
<dbReference type="EMBL" id="AYXT01000010">
    <property type="protein sequence ID" value="ETF01510.1"/>
    <property type="molecule type" value="Genomic_DNA"/>
</dbReference>
<feature type="domain" description="Dienelactone hydrolase" evidence="1">
    <location>
        <begin position="24"/>
        <end position="217"/>
    </location>
</feature>
<comment type="caution">
    <text evidence="2">The sequence shown here is derived from an EMBL/GenBank/DDBJ whole genome shotgun (WGS) entry which is preliminary data.</text>
</comment>
<dbReference type="RefSeq" id="WP_024005341.1">
    <property type="nucleotide sequence ID" value="NZ_KI650980.1"/>
</dbReference>
<gene>
    <name evidence="2" type="ORF">W822_11875</name>
</gene>
<dbReference type="SUPFAM" id="SSF53474">
    <property type="entry name" value="alpha/beta-Hydrolases"/>
    <property type="match status" value="1"/>
</dbReference>
<dbReference type="Pfam" id="PF01738">
    <property type="entry name" value="DLH"/>
    <property type="match status" value="1"/>
</dbReference>
<organism evidence="2 3">
    <name type="scientific">Advenella kashmirensis W13003</name>
    <dbReference type="NCBI Taxonomy" id="1424334"/>
    <lineage>
        <taxon>Bacteria</taxon>
        <taxon>Pseudomonadati</taxon>
        <taxon>Pseudomonadota</taxon>
        <taxon>Betaproteobacteria</taxon>
        <taxon>Burkholderiales</taxon>
        <taxon>Alcaligenaceae</taxon>
    </lineage>
</organism>
<dbReference type="InterPro" id="IPR002925">
    <property type="entry name" value="Dienelactn_hydro"/>
</dbReference>
<dbReference type="Proteomes" id="UP000018733">
    <property type="component" value="Unassembled WGS sequence"/>
</dbReference>
<dbReference type="PANTHER" id="PTHR46623">
    <property type="entry name" value="CARBOXYMETHYLENEBUTENOLIDASE-RELATED"/>
    <property type="match status" value="1"/>
</dbReference>
<reference evidence="2 3" key="1">
    <citation type="journal article" date="2014" name="Genome Announc.">
        <title>Draft Genome Sequence of Advenella kashmirensis Strain W13003, a Polycyclic Aromatic Hydrocarbon-Degrading Bacterium.</title>
        <authorList>
            <person name="Wang X."/>
            <person name="Jin D."/>
            <person name="Zhou L."/>
            <person name="Wu L."/>
            <person name="An W."/>
            <person name="Zhao L."/>
        </authorList>
    </citation>
    <scope>NUCLEOTIDE SEQUENCE [LARGE SCALE GENOMIC DNA]</scope>
    <source>
        <strain evidence="2 3">W13003</strain>
    </source>
</reference>
<dbReference type="eggNOG" id="COG0412">
    <property type="taxonomic scope" value="Bacteria"/>
</dbReference>
<dbReference type="PANTHER" id="PTHR46623:SF6">
    <property type="entry name" value="ALPHA_BETA-HYDROLASES SUPERFAMILY PROTEIN"/>
    <property type="match status" value="1"/>
</dbReference>
<sequence length="219" mass="23653">MDIKLDTTDKKTISAYRTGAGDAPRALVVLQEIFGINSHIRNVCERFAAQGYEVIAPALFDRVEPNVQLGYTQENVQQGLALRSRVTLEESLLDIESAIKALGNKPVGIIGYCWGGALAWQAACKLDGLKAAVCWYGGGIADARSLTSRVPVQMHFGDKDGSIPVADVDAIKAAQPDVEVHVYEGAGHGFGCDQRGSYNESAYQLAQQRSLDFLAKHLT</sequence>
<accession>V8QQC6</accession>
<dbReference type="GO" id="GO:0016787">
    <property type="term" value="F:hydrolase activity"/>
    <property type="evidence" value="ECO:0007669"/>
    <property type="project" value="InterPro"/>
</dbReference>
<dbReference type="Gene3D" id="3.40.50.1820">
    <property type="entry name" value="alpha/beta hydrolase"/>
    <property type="match status" value="1"/>
</dbReference>